<evidence type="ECO:0000313" key="2">
    <source>
        <dbReference type="Proteomes" id="UP000229526"/>
    </source>
</evidence>
<dbReference type="InterPro" id="IPR026350">
    <property type="entry name" value="GxxExxY"/>
</dbReference>
<reference evidence="2" key="1">
    <citation type="submission" date="2017-09" db="EMBL/GenBank/DDBJ databases">
        <title>Depth-based differentiation of microbial function through sediment-hosted aquifers and enrichment of novel symbionts in the deep terrestrial subsurface.</title>
        <authorList>
            <person name="Probst A.J."/>
            <person name="Ladd B."/>
            <person name="Jarett J.K."/>
            <person name="Geller-Mcgrath D.E."/>
            <person name="Sieber C.M.K."/>
            <person name="Emerson J.B."/>
            <person name="Anantharaman K."/>
            <person name="Thomas B.C."/>
            <person name="Malmstrom R."/>
            <person name="Stieglmeier M."/>
            <person name="Klingl A."/>
            <person name="Woyke T."/>
            <person name="Ryan C.M."/>
            <person name="Banfield J.F."/>
        </authorList>
    </citation>
    <scope>NUCLEOTIDE SEQUENCE [LARGE SCALE GENOMIC DNA]</scope>
</reference>
<dbReference type="Proteomes" id="UP000229526">
    <property type="component" value="Unassembled WGS sequence"/>
</dbReference>
<sequence length="130" mass="15024">MKSDQQLVYPELSYRIVGCAFNAHNGLGGDRKERHYQSALAQAFTEAGLAFKEQVYYRIKYKDKLVGKDYLDFLVEDRDGNKVVVEIKSDRRFSRKHIVQVIEYLKVTDCRLAILINFGSSAVVFKRIVN</sequence>
<dbReference type="Gene3D" id="3.40.1350.10">
    <property type="match status" value="1"/>
</dbReference>
<protein>
    <submittedName>
        <fullName evidence="1">GxxExxY protein</fullName>
    </submittedName>
</protein>
<dbReference type="AlphaFoldDB" id="A0A2H0UMF8"/>
<accession>A0A2H0UMF8</accession>
<comment type="caution">
    <text evidence="1">The sequence shown here is derived from an EMBL/GenBank/DDBJ whole genome shotgun (WGS) entry which is preliminary data.</text>
</comment>
<name>A0A2H0UMF8_9BACT</name>
<gene>
    <name evidence="1" type="ORF">COU11_03365</name>
</gene>
<organism evidence="1 2">
    <name type="scientific">Candidatus Harrisonbacteria bacterium CG10_big_fil_rev_8_21_14_0_10_49_15</name>
    <dbReference type="NCBI Taxonomy" id="1974587"/>
    <lineage>
        <taxon>Bacteria</taxon>
        <taxon>Candidatus Harrisoniibacteriota</taxon>
    </lineage>
</organism>
<dbReference type="GO" id="GO:0003676">
    <property type="term" value="F:nucleic acid binding"/>
    <property type="evidence" value="ECO:0007669"/>
    <property type="project" value="InterPro"/>
</dbReference>
<dbReference type="EMBL" id="PFBD01000023">
    <property type="protein sequence ID" value="PIR86866.1"/>
    <property type="molecule type" value="Genomic_DNA"/>
</dbReference>
<proteinExistence type="predicted"/>
<dbReference type="NCBIfam" id="TIGR04256">
    <property type="entry name" value="GxxExxY"/>
    <property type="match status" value="1"/>
</dbReference>
<evidence type="ECO:0000313" key="1">
    <source>
        <dbReference type="EMBL" id="PIR86866.1"/>
    </source>
</evidence>
<dbReference type="Pfam" id="PF13366">
    <property type="entry name" value="PDDEXK_3"/>
    <property type="match status" value="1"/>
</dbReference>
<dbReference type="InterPro" id="IPR011856">
    <property type="entry name" value="tRNA_endonuc-like_dom_sf"/>
</dbReference>